<dbReference type="EMBL" id="FOAZ01000008">
    <property type="protein sequence ID" value="SEL37255.1"/>
    <property type="molecule type" value="Genomic_DNA"/>
</dbReference>
<name>A0A1H7PPS2_STRJI</name>
<organism evidence="2 3">
    <name type="scientific">Streptacidiphilus jiangxiensis</name>
    <dbReference type="NCBI Taxonomy" id="235985"/>
    <lineage>
        <taxon>Bacteria</taxon>
        <taxon>Bacillati</taxon>
        <taxon>Actinomycetota</taxon>
        <taxon>Actinomycetes</taxon>
        <taxon>Kitasatosporales</taxon>
        <taxon>Streptomycetaceae</taxon>
        <taxon>Streptacidiphilus</taxon>
    </lineage>
</organism>
<reference evidence="3" key="1">
    <citation type="submission" date="2016-10" db="EMBL/GenBank/DDBJ databases">
        <authorList>
            <person name="Varghese N."/>
        </authorList>
    </citation>
    <scope>NUCLEOTIDE SEQUENCE [LARGE SCALE GENOMIC DNA]</scope>
    <source>
        <strain evidence="3">DSM 45096 / BCRC 16803 / CGMCC 4.1857 / CIP 109030 / JCM 12277 / KCTC 19219 / NBRC 100920 / 33214</strain>
    </source>
</reference>
<keyword evidence="3" id="KW-1185">Reference proteome</keyword>
<accession>A0A1H7PPS2</accession>
<dbReference type="Proteomes" id="UP000183015">
    <property type="component" value="Unassembled WGS sequence"/>
</dbReference>
<feature type="transmembrane region" description="Helical" evidence="1">
    <location>
        <begin position="98"/>
        <end position="115"/>
    </location>
</feature>
<dbReference type="RefSeq" id="WP_042447775.1">
    <property type="nucleotide sequence ID" value="NZ_BBPN01000013.1"/>
</dbReference>
<evidence type="ECO:0000313" key="3">
    <source>
        <dbReference type="Proteomes" id="UP000183015"/>
    </source>
</evidence>
<sequence>MDETLSPEEALRIAADTRRIAATPGIPAWLPVFAGATMALTLTVLGVSDLVAGAAGQALRIAAVLLGVAHVAVYVELWRRWRRGGLVPLMDSRVRERVTRLSIFAGFASGAGFSMSGHLAWGTISCGLILGAGTWYRMAGQVRQQ</sequence>
<gene>
    <name evidence="2" type="ORF">SAMN05414137_10842</name>
</gene>
<evidence type="ECO:0000256" key="1">
    <source>
        <dbReference type="SAM" id="Phobius"/>
    </source>
</evidence>
<dbReference type="eggNOG" id="ENOG5032AH8">
    <property type="taxonomic scope" value="Bacteria"/>
</dbReference>
<feature type="transmembrane region" description="Helical" evidence="1">
    <location>
        <begin position="28"/>
        <end position="47"/>
    </location>
</feature>
<dbReference type="STRING" id="235985.SAMN05414137_10842"/>
<proteinExistence type="predicted"/>
<keyword evidence="1" id="KW-0812">Transmembrane</keyword>
<evidence type="ECO:0000313" key="2">
    <source>
        <dbReference type="EMBL" id="SEL37255.1"/>
    </source>
</evidence>
<keyword evidence="1" id="KW-1133">Transmembrane helix</keyword>
<feature type="transmembrane region" description="Helical" evidence="1">
    <location>
        <begin position="59"/>
        <end position="77"/>
    </location>
</feature>
<feature type="transmembrane region" description="Helical" evidence="1">
    <location>
        <begin position="121"/>
        <end position="139"/>
    </location>
</feature>
<dbReference type="AlphaFoldDB" id="A0A1H7PPS2"/>
<keyword evidence="1" id="KW-0472">Membrane</keyword>
<protein>
    <submittedName>
        <fullName evidence="2">Uncharacterized protein</fullName>
    </submittedName>
</protein>